<protein>
    <submittedName>
        <fullName evidence="2">HEAT repeat domain-containing protein</fullName>
    </submittedName>
</protein>
<dbReference type="RefSeq" id="WP_215915702.1">
    <property type="nucleotide sequence ID" value="NZ_JAHKNI010000001.1"/>
</dbReference>
<evidence type="ECO:0000313" key="3">
    <source>
        <dbReference type="Proteomes" id="UP000733379"/>
    </source>
</evidence>
<dbReference type="EMBL" id="JAHKNI010000001">
    <property type="protein sequence ID" value="MBU3060925.1"/>
    <property type="molecule type" value="Genomic_DNA"/>
</dbReference>
<evidence type="ECO:0000256" key="1">
    <source>
        <dbReference type="ARBA" id="ARBA00045876"/>
    </source>
</evidence>
<dbReference type="InterPro" id="IPR016024">
    <property type="entry name" value="ARM-type_fold"/>
</dbReference>
<dbReference type="Gene3D" id="1.25.10.10">
    <property type="entry name" value="Leucine-rich Repeat Variant"/>
    <property type="match status" value="1"/>
</dbReference>
<evidence type="ECO:0000313" key="2">
    <source>
        <dbReference type="EMBL" id="MBU3060925.1"/>
    </source>
</evidence>
<dbReference type="SUPFAM" id="SSF48371">
    <property type="entry name" value="ARM repeat"/>
    <property type="match status" value="1"/>
</dbReference>
<reference evidence="2 3" key="1">
    <citation type="submission" date="2021-06" db="EMBL/GenBank/DDBJ databases">
        <title>Actinomycetes sequencing.</title>
        <authorList>
            <person name="Shan Q."/>
        </authorList>
    </citation>
    <scope>NUCLEOTIDE SEQUENCE [LARGE SCALE GENOMIC DNA]</scope>
    <source>
        <strain evidence="2 3">NEAU-G5</strain>
    </source>
</reference>
<comment type="caution">
    <text evidence="2">The sequence shown here is derived from an EMBL/GenBank/DDBJ whole genome shotgun (WGS) entry which is preliminary data.</text>
</comment>
<dbReference type="InterPro" id="IPR021133">
    <property type="entry name" value="HEAT_type_2"/>
</dbReference>
<accession>A0ABS6AVD1</accession>
<dbReference type="PANTHER" id="PTHR12697:SF5">
    <property type="entry name" value="DEOXYHYPUSINE HYDROXYLASE"/>
    <property type="match status" value="1"/>
</dbReference>
<dbReference type="Proteomes" id="UP000733379">
    <property type="component" value="Unassembled WGS sequence"/>
</dbReference>
<dbReference type="InterPro" id="IPR004155">
    <property type="entry name" value="PBS_lyase_HEAT"/>
</dbReference>
<dbReference type="PANTHER" id="PTHR12697">
    <property type="entry name" value="PBS LYASE HEAT-LIKE PROTEIN"/>
    <property type="match status" value="1"/>
</dbReference>
<sequence length="252" mass="27438">MDPDSRVQALIEMIKAGDDSALPEVLRSVTSEDPVVRSEAARAAGYLGVNHIFEVGPVLLELLADADEMVRNEAVESLGLVKYAPASSKLVRIILEDSSWLVRASAAEALGSYPGHESVQTLERVIGNDDEYDEVRAYAANTLGRYGDAEVLPALNSMISDITDDPMLTSALRLAAYRLGGQEHLSWVLEYLVRADQAETARLLNDLSELAHAPTPPTLDSDAARIRSALTTAAERWPLYNRQISGMLNDFS</sequence>
<name>A0ABS6AVD1_9NOCA</name>
<dbReference type="InterPro" id="IPR011989">
    <property type="entry name" value="ARM-like"/>
</dbReference>
<keyword evidence="3" id="KW-1185">Reference proteome</keyword>
<proteinExistence type="predicted"/>
<comment type="function">
    <text evidence="1">Catalyzes the hydroxylation of the N(6)-(4-aminobutyl)-L-lysine intermediate produced by deoxyhypusine synthase/DHPS on a critical lysine of the eukaryotic translation initiation factor 5A/eIF-5A. This is the second step of the post-translational modification of that lysine into an unusual amino acid residue named hypusine. Hypusination is unique to mature eIF-5A factor and is essential for its function.</text>
</comment>
<organism evidence="2 3">
    <name type="scientific">Nocardia albiluteola</name>
    <dbReference type="NCBI Taxonomy" id="2842303"/>
    <lineage>
        <taxon>Bacteria</taxon>
        <taxon>Bacillati</taxon>
        <taxon>Actinomycetota</taxon>
        <taxon>Actinomycetes</taxon>
        <taxon>Mycobacteriales</taxon>
        <taxon>Nocardiaceae</taxon>
        <taxon>Nocardia</taxon>
    </lineage>
</organism>
<dbReference type="Pfam" id="PF13646">
    <property type="entry name" value="HEAT_2"/>
    <property type="match status" value="1"/>
</dbReference>
<dbReference type="PROSITE" id="PS50077">
    <property type="entry name" value="HEAT_REPEAT"/>
    <property type="match status" value="1"/>
</dbReference>
<dbReference type="SMART" id="SM00567">
    <property type="entry name" value="EZ_HEAT"/>
    <property type="match status" value="4"/>
</dbReference>
<dbReference type="Pfam" id="PF03130">
    <property type="entry name" value="HEAT_PBS"/>
    <property type="match status" value="1"/>
</dbReference>
<gene>
    <name evidence="2" type="ORF">KO481_05230</name>
</gene>